<dbReference type="EMBL" id="GEDG01022213">
    <property type="protein sequence ID" value="JAP17689.1"/>
    <property type="molecule type" value="Transcribed_RNA"/>
</dbReference>
<name>A0A0V0HCT2_SOLCH</name>
<sequence>MYERAKTRVRTVGGDSKHFPMDMGLHLGSTLSLFLFALVIDVLTRDIQDEVSWCMLFVDDIVWIDKTHSGINAMLVEINFGD</sequence>
<accession>A0A0V0HCT2</accession>
<organism evidence="1">
    <name type="scientific">Solanum chacoense</name>
    <name type="common">Chaco potato</name>
    <dbReference type="NCBI Taxonomy" id="4108"/>
    <lineage>
        <taxon>Eukaryota</taxon>
        <taxon>Viridiplantae</taxon>
        <taxon>Streptophyta</taxon>
        <taxon>Embryophyta</taxon>
        <taxon>Tracheophyta</taxon>
        <taxon>Spermatophyta</taxon>
        <taxon>Magnoliopsida</taxon>
        <taxon>eudicotyledons</taxon>
        <taxon>Gunneridae</taxon>
        <taxon>Pentapetalae</taxon>
        <taxon>asterids</taxon>
        <taxon>lamiids</taxon>
        <taxon>Solanales</taxon>
        <taxon>Solanaceae</taxon>
        <taxon>Solanoideae</taxon>
        <taxon>Solaneae</taxon>
        <taxon>Solanum</taxon>
    </lineage>
</organism>
<proteinExistence type="predicted"/>
<dbReference type="AlphaFoldDB" id="A0A0V0HCT2"/>
<protein>
    <submittedName>
        <fullName evidence="1">Putative ovule protein</fullName>
    </submittedName>
</protein>
<evidence type="ECO:0000313" key="1">
    <source>
        <dbReference type="EMBL" id="JAP17689.1"/>
    </source>
</evidence>
<reference evidence="1" key="1">
    <citation type="submission" date="2015-12" db="EMBL/GenBank/DDBJ databases">
        <title>Gene expression during late stages of embryo sac development: a critical building block for successful pollen-pistil interactions.</title>
        <authorList>
            <person name="Liu Y."/>
            <person name="Joly V."/>
            <person name="Sabar M."/>
            <person name="Matton D.P."/>
        </authorList>
    </citation>
    <scope>NUCLEOTIDE SEQUENCE</scope>
</reference>